<gene>
    <name evidence="2" type="ORF">AFK65_04365</name>
</gene>
<organism evidence="2 3">
    <name type="scientific">Cronobacter universalis NCTC 9529</name>
    <dbReference type="NCBI Taxonomy" id="1074000"/>
    <lineage>
        <taxon>Bacteria</taxon>
        <taxon>Pseudomonadati</taxon>
        <taxon>Pseudomonadota</taxon>
        <taxon>Gammaproteobacteria</taxon>
        <taxon>Enterobacterales</taxon>
        <taxon>Enterobacteriaceae</taxon>
        <taxon>Cronobacter</taxon>
    </lineage>
</organism>
<evidence type="ECO:0000313" key="3">
    <source>
        <dbReference type="Proteomes" id="UP000061974"/>
    </source>
</evidence>
<protein>
    <submittedName>
        <fullName evidence="2">Uncharacterized protein</fullName>
    </submittedName>
</protein>
<dbReference type="InterPro" id="IPR010351">
    <property type="entry name" value="DUF943"/>
</dbReference>
<proteinExistence type="predicted"/>
<dbReference type="Proteomes" id="UP000061974">
    <property type="component" value="Chromosome"/>
</dbReference>
<dbReference type="Pfam" id="PF06092">
    <property type="entry name" value="DUF943"/>
    <property type="match status" value="1"/>
</dbReference>
<dbReference type="AlphaFoldDB" id="A0AAC8VN62"/>
<keyword evidence="1" id="KW-0812">Transmembrane</keyword>
<keyword evidence="1" id="KW-0472">Membrane</keyword>
<sequence>MYEMRSQVRRVLINITAVGVVLAGGWQLWDALAPTTIIRADSHAVYIEHPPLTTRAKIAWWNKNKDVLQEKYHLIDDPENVSVTVMYFGGYVAAPTGSNDGSIDDYNCFDDIKSDKNCIYNDVVMRVGGDYNNKVFFGVDGKFYRQTPDGQLTLLERYR</sequence>
<reference evidence="3" key="2">
    <citation type="submission" date="2015-09" db="EMBL/GenBank/DDBJ databases">
        <title>Cronobacter genome sequencing and assembly.</title>
        <authorList>
            <person name="Descombes P."/>
            <person name="Baert L."/>
            <person name="Ngom-Bru C."/>
            <person name="Barretto C."/>
        </authorList>
    </citation>
    <scope>NUCLEOTIDE SEQUENCE [LARGE SCALE GENOMIC DNA]</scope>
    <source>
        <strain evidence="3">NCTC 9529</strain>
    </source>
</reference>
<name>A0AAC8VN62_9ENTR</name>
<reference evidence="3" key="1">
    <citation type="submission" date="2015-07" db="EMBL/GenBank/DDBJ databases">
        <authorList>
            <person name="Moine D."/>
            <person name="Kassam M."/>
        </authorList>
    </citation>
    <scope>NUCLEOTIDE SEQUENCE [LARGE SCALE GENOMIC DNA]</scope>
    <source>
        <strain evidence="3">NCTC 9529</strain>
    </source>
</reference>
<reference evidence="2 3" key="3">
    <citation type="journal article" date="2016" name="Genome Announc.">
        <title>Fully Closed Genome Sequences of Five Type Strains of the Genus Cronobacter and One Cronobacter sakazakii Strain.</title>
        <authorList>
            <person name="Moine D."/>
            <person name="Kassam M."/>
            <person name="Baert L."/>
            <person name="Tang Y."/>
            <person name="Barretto C."/>
            <person name="Ngom Bru C."/>
            <person name="Klijn A."/>
            <person name="Descombes P."/>
        </authorList>
    </citation>
    <scope>NUCLEOTIDE SEQUENCE [LARGE SCALE GENOMIC DNA]</scope>
    <source>
        <strain evidence="2 3">NCTC 9529</strain>
    </source>
</reference>
<keyword evidence="1" id="KW-1133">Transmembrane helix</keyword>
<evidence type="ECO:0000313" key="2">
    <source>
        <dbReference type="EMBL" id="ALB53935.1"/>
    </source>
</evidence>
<dbReference type="KEGG" id="cui:AFK65_04365"/>
<accession>A0AAC8VN62</accession>
<dbReference type="EMBL" id="CP012257">
    <property type="protein sequence ID" value="ALB53935.1"/>
    <property type="molecule type" value="Genomic_DNA"/>
</dbReference>
<feature type="transmembrane region" description="Helical" evidence="1">
    <location>
        <begin position="12"/>
        <end position="29"/>
    </location>
</feature>
<evidence type="ECO:0000256" key="1">
    <source>
        <dbReference type="SAM" id="Phobius"/>
    </source>
</evidence>